<keyword evidence="4" id="KW-1185">Reference proteome</keyword>
<dbReference type="PANTHER" id="PTHR33643:SF1">
    <property type="entry name" value="UREASE ACCESSORY PROTEIN D"/>
    <property type="match status" value="1"/>
</dbReference>
<evidence type="ECO:0008006" key="5">
    <source>
        <dbReference type="Google" id="ProtNLM"/>
    </source>
</evidence>
<evidence type="ECO:0000256" key="1">
    <source>
        <dbReference type="ARBA" id="ARBA00007177"/>
    </source>
</evidence>
<name>A8N2K3_COPC7</name>
<dbReference type="eggNOG" id="ENOG502QSQN">
    <property type="taxonomic scope" value="Eukaryota"/>
</dbReference>
<dbReference type="AlphaFoldDB" id="A8N2K3"/>
<dbReference type="VEuPathDB" id="FungiDB:CC1G_01720"/>
<dbReference type="GO" id="GO:0016151">
    <property type="term" value="F:nickel cation binding"/>
    <property type="evidence" value="ECO:0007669"/>
    <property type="project" value="InterPro"/>
</dbReference>
<organism evidence="3 4">
    <name type="scientific">Coprinopsis cinerea (strain Okayama-7 / 130 / ATCC MYA-4618 / FGSC 9003)</name>
    <name type="common">Inky cap fungus</name>
    <name type="synonym">Hormographiella aspergillata</name>
    <dbReference type="NCBI Taxonomy" id="240176"/>
    <lineage>
        <taxon>Eukaryota</taxon>
        <taxon>Fungi</taxon>
        <taxon>Dikarya</taxon>
        <taxon>Basidiomycota</taxon>
        <taxon>Agaricomycotina</taxon>
        <taxon>Agaricomycetes</taxon>
        <taxon>Agaricomycetidae</taxon>
        <taxon>Agaricales</taxon>
        <taxon>Agaricineae</taxon>
        <taxon>Psathyrellaceae</taxon>
        <taxon>Coprinopsis</taxon>
    </lineage>
</organism>
<dbReference type="InParanoid" id="A8N2K3"/>
<dbReference type="FunCoup" id="A8N2K3">
    <property type="interactions" value="31"/>
</dbReference>
<evidence type="ECO:0000313" key="3">
    <source>
        <dbReference type="EMBL" id="EAU92675.1"/>
    </source>
</evidence>
<dbReference type="HAMAP" id="MF_01384">
    <property type="entry name" value="UreD"/>
    <property type="match status" value="1"/>
</dbReference>
<keyword evidence="2" id="KW-0143">Chaperone</keyword>
<evidence type="ECO:0000256" key="2">
    <source>
        <dbReference type="ARBA" id="ARBA00023186"/>
    </source>
</evidence>
<sequence>MASSSSLPPGHGRVVVSSHAAKAVFAELASTYPLKLLSPRVAGDGVAVVYVMGYGGGLVGGDEVFLTVEVQRQASLVLLTQGSTKVFKTRIGARLASGTRPHTFQDRTLTVQTMSYRVGSGSSLFLLPEPVTCFRNASYNQIQTFDLEETASLVLLDSITEGRQAQGEDWDLSRYYSMNRVKIGKNLVANDVLLLEDQGHGPQTPGLPSRSLRDQLAPYSCYAMAILCGPQVQDTIKDIAEQYEPLAVYQRRTAEDCIWSFSPLDAATTFQAAIVRVAGKEAQLVRSRLKIILRQLEGVVGVDVYRRAFA</sequence>
<dbReference type="OrthoDB" id="5550464at2759"/>
<dbReference type="RefSeq" id="XP_001829040.1">
    <property type="nucleotide sequence ID" value="XM_001828988.2"/>
</dbReference>
<comment type="caution">
    <text evidence="3">The sequence shown here is derived from an EMBL/GenBank/DDBJ whole genome shotgun (WGS) entry which is preliminary data.</text>
</comment>
<dbReference type="OMA" id="CFRSASY"/>
<comment type="similarity">
    <text evidence="1">Belongs to the UreD family.</text>
</comment>
<protein>
    <recommendedName>
        <fullName evidence="5">UreD-domain-containing protein</fullName>
    </recommendedName>
</protein>
<accession>A8N2K3</accession>
<dbReference type="GeneID" id="6005466"/>
<dbReference type="EMBL" id="AACS02000001">
    <property type="protein sequence ID" value="EAU92675.1"/>
    <property type="molecule type" value="Genomic_DNA"/>
</dbReference>
<proteinExistence type="inferred from homology"/>
<dbReference type="Pfam" id="PF01774">
    <property type="entry name" value="UreD"/>
    <property type="match status" value="1"/>
</dbReference>
<evidence type="ECO:0000313" key="4">
    <source>
        <dbReference type="Proteomes" id="UP000001861"/>
    </source>
</evidence>
<gene>
    <name evidence="3" type="ORF">CC1G_01720</name>
</gene>
<dbReference type="InterPro" id="IPR002669">
    <property type="entry name" value="UreD"/>
</dbReference>
<dbReference type="KEGG" id="cci:CC1G_01720"/>
<dbReference type="STRING" id="240176.A8N2K3"/>
<dbReference type="PANTHER" id="PTHR33643">
    <property type="entry name" value="UREASE ACCESSORY PROTEIN D"/>
    <property type="match status" value="1"/>
</dbReference>
<dbReference type="Proteomes" id="UP000001861">
    <property type="component" value="Unassembled WGS sequence"/>
</dbReference>
<reference evidence="3 4" key="1">
    <citation type="journal article" date="2010" name="Proc. Natl. Acad. Sci. U.S.A.">
        <title>Insights into evolution of multicellular fungi from the assembled chromosomes of the mushroom Coprinopsis cinerea (Coprinus cinereus).</title>
        <authorList>
            <person name="Stajich J.E."/>
            <person name="Wilke S.K."/>
            <person name="Ahren D."/>
            <person name="Au C.H."/>
            <person name="Birren B.W."/>
            <person name="Borodovsky M."/>
            <person name="Burns C."/>
            <person name="Canback B."/>
            <person name="Casselton L.A."/>
            <person name="Cheng C.K."/>
            <person name="Deng J."/>
            <person name="Dietrich F.S."/>
            <person name="Fargo D.C."/>
            <person name="Farman M.L."/>
            <person name="Gathman A.C."/>
            <person name="Goldberg J."/>
            <person name="Guigo R."/>
            <person name="Hoegger P.J."/>
            <person name="Hooker J.B."/>
            <person name="Huggins A."/>
            <person name="James T.Y."/>
            <person name="Kamada T."/>
            <person name="Kilaru S."/>
            <person name="Kodira C."/>
            <person name="Kues U."/>
            <person name="Kupfer D."/>
            <person name="Kwan H.S."/>
            <person name="Lomsadze A."/>
            <person name="Li W."/>
            <person name="Lilly W.W."/>
            <person name="Ma L.J."/>
            <person name="Mackey A.J."/>
            <person name="Manning G."/>
            <person name="Martin F."/>
            <person name="Muraguchi H."/>
            <person name="Natvig D.O."/>
            <person name="Palmerini H."/>
            <person name="Ramesh M.A."/>
            <person name="Rehmeyer C.J."/>
            <person name="Roe B.A."/>
            <person name="Shenoy N."/>
            <person name="Stanke M."/>
            <person name="Ter-Hovhannisyan V."/>
            <person name="Tunlid A."/>
            <person name="Velagapudi R."/>
            <person name="Vision T.J."/>
            <person name="Zeng Q."/>
            <person name="Zolan M.E."/>
            <person name="Pukkila P.J."/>
        </authorList>
    </citation>
    <scope>NUCLEOTIDE SEQUENCE [LARGE SCALE GENOMIC DNA]</scope>
    <source>
        <strain evidence="4">Okayama-7 / 130 / ATCC MYA-4618 / FGSC 9003</strain>
    </source>
</reference>